<reference evidence="3 4" key="1">
    <citation type="submission" date="2017-09" db="EMBL/GenBank/DDBJ databases">
        <authorList>
            <person name="Ehlers B."/>
            <person name="Leendertz F.H."/>
        </authorList>
    </citation>
    <scope>NUCLEOTIDE SEQUENCE [LARGE SCALE GENOMIC DNA]</scope>
    <source>
        <strain evidence="3 4">CGMCC 1.05381</strain>
    </source>
</reference>
<dbReference type="Pfam" id="PF03551">
    <property type="entry name" value="PadR"/>
    <property type="match status" value="1"/>
</dbReference>
<feature type="domain" description="Transcription regulator PadR N-terminal" evidence="1">
    <location>
        <begin position="7"/>
        <end position="74"/>
    </location>
</feature>
<evidence type="ECO:0000259" key="2">
    <source>
        <dbReference type="Pfam" id="PF10400"/>
    </source>
</evidence>
<dbReference type="Gene3D" id="1.10.10.10">
    <property type="entry name" value="Winged helix-like DNA-binding domain superfamily/Winged helix DNA-binding domain"/>
    <property type="match status" value="1"/>
</dbReference>
<evidence type="ECO:0000313" key="3">
    <source>
        <dbReference type="EMBL" id="SOE66510.1"/>
    </source>
</evidence>
<dbReference type="Proteomes" id="UP000219440">
    <property type="component" value="Unassembled WGS sequence"/>
</dbReference>
<accession>A0A2C8ZN62</accession>
<sequence>MSIRQSLLAILDEGDCYGYQLRVEFERRTGHYRSLNVGQVYATLDRLERDGLVSKLGANSTGHVYYAITDEGRICVRSWFETAVPSIGLDELAQKVALAQSLPGVDAAAVVSRHRESTAAAVDALRREKPAIQLSRQLVIQAQLAAAEAELGWLQRAEALVRGSEPFGLEAEPPRRGRPVRG</sequence>
<proteinExistence type="predicted"/>
<protein>
    <submittedName>
        <fullName evidence="3">Transcriptional regulator, PadR family</fullName>
    </submittedName>
</protein>
<dbReference type="EMBL" id="OCST01000003">
    <property type="protein sequence ID" value="SOE66510.1"/>
    <property type="molecule type" value="Genomic_DNA"/>
</dbReference>
<evidence type="ECO:0000313" key="4">
    <source>
        <dbReference type="Proteomes" id="UP000219440"/>
    </source>
</evidence>
<dbReference type="PANTHER" id="PTHR43252:SF7">
    <property type="entry name" value="TRANSCRIPTIONAL REGULATOR YQJI"/>
    <property type="match status" value="1"/>
</dbReference>
<dbReference type="InterPro" id="IPR036390">
    <property type="entry name" value="WH_DNA-bd_sf"/>
</dbReference>
<dbReference type="InterPro" id="IPR036388">
    <property type="entry name" value="WH-like_DNA-bd_sf"/>
</dbReference>
<dbReference type="OrthoDB" id="3186544at2"/>
<organism evidence="3 4">
    <name type="scientific">Salinibacterium xinjiangense</name>
    <dbReference type="NCBI Taxonomy" id="386302"/>
    <lineage>
        <taxon>Bacteria</taxon>
        <taxon>Bacillati</taxon>
        <taxon>Actinomycetota</taxon>
        <taxon>Actinomycetes</taxon>
        <taxon>Micrococcales</taxon>
        <taxon>Microbacteriaceae</taxon>
        <taxon>Salinibacterium</taxon>
    </lineage>
</organism>
<dbReference type="SUPFAM" id="SSF46785">
    <property type="entry name" value="Winged helix' DNA-binding domain"/>
    <property type="match status" value="1"/>
</dbReference>
<dbReference type="RefSeq" id="WP_097060824.1">
    <property type="nucleotide sequence ID" value="NZ_BMLC01000001.1"/>
</dbReference>
<dbReference type="InterPro" id="IPR005149">
    <property type="entry name" value="Tscrpt_reg_PadR_N"/>
</dbReference>
<name>A0A2C8ZN62_9MICO</name>
<dbReference type="AlphaFoldDB" id="A0A2C8ZN62"/>
<dbReference type="InterPro" id="IPR018309">
    <property type="entry name" value="Tscrpt_reg_PadR_C"/>
</dbReference>
<keyword evidence="4" id="KW-1185">Reference proteome</keyword>
<feature type="domain" description="Transcription regulator PadR C-terminal" evidence="2">
    <location>
        <begin position="90"/>
        <end position="160"/>
    </location>
</feature>
<dbReference type="PANTHER" id="PTHR43252">
    <property type="entry name" value="TRANSCRIPTIONAL REGULATOR YQJI"/>
    <property type="match status" value="1"/>
</dbReference>
<gene>
    <name evidence="3" type="ORF">SAMN06296378_1745</name>
</gene>
<evidence type="ECO:0000259" key="1">
    <source>
        <dbReference type="Pfam" id="PF03551"/>
    </source>
</evidence>
<dbReference type="Pfam" id="PF10400">
    <property type="entry name" value="Vir_act_alpha_C"/>
    <property type="match status" value="1"/>
</dbReference>